<name>A0A4S2LB63_9HYME</name>
<evidence type="ECO:0000313" key="2">
    <source>
        <dbReference type="Proteomes" id="UP000310200"/>
    </source>
</evidence>
<keyword evidence="2" id="KW-1185">Reference proteome</keyword>
<protein>
    <submittedName>
        <fullName evidence="1">Uncharacterized protein</fullName>
    </submittedName>
</protein>
<gene>
    <name evidence="1" type="ORF">DBV15_04021</name>
</gene>
<accession>A0A4S2LB63</accession>
<dbReference type="Proteomes" id="UP000310200">
    <property type="component" value="Unassembled WGS sequence"/>
</dbReference>
<evidence type="ECO:0000313" key="1">
    <source>
        <dbReference type="EMBL" id="TGZ57658.1"/>
    </source>
</evidence>
<dbReference type="EMBL" id="QBLH01000137">
    <property type="protein sequence ID" value="TGZ57658.1"/>
    <property type="molecule type" value="Genomic_DNA"/>
</dbReference>
<comment type="caution">
    <text evidence="1">The sequence shown here is derived from an EMBL/GenBank/DDBJ whole genome shotgun (WGS) entry which is preliminary data.</text>
</comment>
<dbReference type="AlphaFoldDB" id="A0A4S2LB63"/>
<sequence>MLIIHPGSDRSYNCESSKERFPSDSIICIATQWRPVYAIEEYTLNRVHLELINLGPFLLGIVSADHKCMRQTTCNGSNVIPSYQFSERRTRAPCNNGVIGRDHHARLLGVHVGLACALSLTEHQGGAVYVNRDAVRAAAINRTDTAAGRLQKLDQTWYHFVALLVVTQTANPTESPGERPVLAVDRDGVIVTAAKYLPSVLWPRAPYSGHPNECRPPLMSRIIENSAPHPTFTIGGPEYLTLVAVTIQGSFLPTPHWPSLLSPAAKTIPRLVKNKVWLRPHDAPITVCPFKASTSVGSSRRFVSPTPN</sequence>
<reference evidence="1 2" key="1">
    <citation type="journal article" date="2019" name="Philos. Trans. R. Soc. Lond., B, Biol. Sci.">
        <title>Ant behaviour and brain gene expression of defending hosts depend on the ecological success of the intruding social parasite.</title>
        <authorList>
            <person name="Kaur R."/>
            <person name="Stoldt M."/>
            <person name="Jongepier E."/>
            <person name="Feldmeyer B."/>
            <person name="Menzel F."/>
            <person name="Bornberg-Bauer E."/>
            <person name="Foitzik S."/>
        </authorList>
    </citation>
    <scope>NUCLEOTIDE SEQUENCE [LARGE SCALE GENOMIC DNA]</scope>
    <source>
        <tissue evidence="1">Whole body</tissue>
    </source>
</reference>
<organism evidence="1 2">
    <name type="scientific">Temnothorax longispinosus</name>
    <dbReference type="NCBI Taxonomy" id="300112"/>
    <lineage>
        <taxon>Eukaryota</taxon>
        <taxon>Metazoa</taxon>
        <taxon>Ecdysozoa</taxon>
        <taxon>Arthropoda</taxon>
        <taxon>Hexapoda</taxon>
        <taxon>Insecta</taxon>
        <taxon>Pterygota</taxon>
        <taxon>Neoptera</taxon>
        <taxon>Endopterygota</taxon>
        <taxon>Hymenoptera</taxon>
        <taxon>Apocrita</taxon>
        <taxon>Aculeata</taxon>
        <taxon>Formicoidea</taxon>
        <taxon>Formicidae</taxon>
        <taxon>Myrmicinae</taxon>
        <taxon>Temnothorax</taxon>
    </lineage>
</organism>
<proteinExistence type="predicted"/>